<evidence type="ECO:0000256" key="1">
    <source>
        <dbReference type="SAM" id="Phobius"/>
    </source>
</evidence>
<dbReference type="EMBL" id="CP042905">
    <property type="protein sequence ID" value="QEE15017.1"/>
    <property type="molecule type" value="Genomic_DNA"/>
</dbReference>
<reference evidence="2 3" key="1">
    <citation type="journal article" date="2020" name="Nature">
        <title>Isolation of an archaeon at the prokaryote-eukaryote interface.</title>
        <authorList>
            <person name="Imachi H."/>
            <person name="Nobu M.K."/>
            <person name="Nakahara N."/>
            <person name="Morono Y."/>
            <person name="Ogawara M."/>
            <person name="Takaki Y."/>
            <person name="Takano Y."/>
            <person name="Uematsu K."/>
            <person name="Ikuta T."/>
            <person name="Ito M."/>
            <person name="Matsui Y."/>
            <person name="Miyazaki M."/>
            <person name="Murata K."/>
            <person name="Saito Y."/>
            <person name="Sakai S."/>
            <person name="Song C."/>
            <person name="Tasumi E."/>
            <person name="Yamanaka Y."/>
            <person name="Yamaguchi T."/>
            <person name="Kamagata Y."/>
            <person name="Tamaki H."/>
            <person name="Takai K."/>
        </authorList>
    </citation>
    <scope>NUCLEOTIDE SEQUENCE [LARGE SCALE GENOMIC DNA]</scope>
    <source>
        <strain evidence="2 3">MK-D1</strain>
    </source>
</reference>
<dbReference type="GeneID" id="41328838"/>
<feature type="transmembrane region" description="Helical" evidence="1">
    <location>
        <begin position="22"/>
        <end position="48"/>
    </location>
</feature>
<keyword evidence="1" id="KW-0472">Membrane</keyword>
<organism evidence="2 3">
    <name type="scientific">Promethearchaeum syntrophicum</name>
    <dbReference type="NCBI Taxonomy" id="2594042"/>
    <lineage>
        <taxon>Archaea</taxon>
        <taxon>Promethearchaeati</taxon>
        <taxon>Promethearchaeota</taxon>
        <taxon>Promethearchaeia</taxon>
        <taxon>Promethearchaeales</taxon>
        <taxon>Promethearchaeaceae</taxon>
        <taxon>Promethearchaeum</taxon>
    </lineage>
</organism>
<keyword evidence="1" id="KW-0812">Transmembrane</keyword>
<name>A0A5B9D819_9ARCH</name>
<sequence length="95" mass="10786">MIILDGVLFPLGMRIFYPNLEIPILSGILVKIICGSGFFVLLGVYFIIFYSNITKYIETPLSVRSMFLSKNQLIEKLQKTEGEVQKLQNILLICA</sequence>
<dbReference type="KEGG" id="psyt:DSAG12_00840"/>
<accession>A0A5B9D819</accession>
<keyword evidence="1" id="KW-1133">Transmembrane helix</keyword>
<dbReference type="AlphaFoldDB" id="A0A5B9D819"/>
<evidence type="ECO:0000313" key="3">
    <source>
        <dbReference type="Proteomes" id="UP000321408"/>
    </source>
</evidence>
<keyword evidence="3" id="KW-1185">Reference proteome</keyword>
<proteinExistence type="predicted"/>
<gene>
    <name evidence="2" type="ORF">DSAG12_00840</name>
</gene>
<evidence type="ECO:0000313" key="2">
    <source>
        <dbReference type="EMBL" id="QEE15017.1"/>
    </source>
</evidence>
<dbReference type="Proteomes" id="UP000321408">
    <property type="component" value="Chromosome"/>
</dbReference>
<dbReference type="RefSeq" id="WP_147661944.1">
    <property type="nucleotide sequence ID" value="NZ_CP042905.2"/>
</dbReference>
<reference evidence="2 3" key="2">
    <citation type="journal article" date="2024" name="Int. J. Syst. Evol. Microbiol.">
        <title>Promethearchaeum syntrophicum gen. nov., sp. nov., an anaerobic, obligately syntrophic archaeon, the first isolate of the lineage 'Asgard' archaea, and proposal of the new archaeal phylum Promethearchaeota phyl. nov. and kingdom Promethearchaeati regn. nov.</title>
        <authorList>
            <person name="Imachi H."/>
            <person name="Nobu M.K."/>
            <person name="Kato S."/>
            <person name="Takaki Y."/>
            <person name="Miyazaki M."/>
            <person name="Miyata M."/>
            <person name="Ogawara M."/>
            <person name="Saito Y."/>
            <person name="Sakai S."/>
            <person name="Tahara Y.O."/>
            <person name="Takano Y."/>
            <person name="Tasumi E."/>
            <person name="Uematsu K."/>
            <person name="Yoshimura T."/>
            <person name="Itoh T."/>
            <person name="Ohkuma M."/>
            <person name="Takai K."/>
        </authorList>
    </citation>
    <scope>NUCLEOTIDE SEQUENCE [LARGE SCALE GENOMIC DNA]</scope>
    <source>
        <strain evidence="2 3">MK-D1</strain>
    </source>
</reference>
<protein>
    <submittedName>
        <fullName evidence="2">Uncharacterized protein</fullName>
    </submittedName>
</protein>